<dbReference type="PANTHER" id="PTHR21090">
    <property type="entry name" value="AROM/DEHYDROQUINATE SYNTHASE"/>
    <property type="match status" value="1"/>
</dbReference>
<feature type="binding site" evidence="7">
    <location>
        <position position="33"/>
    </location>
    <ligand>
        <name>3-phosphoshikimate</name>
        <dbReference type="ChEBI" id="CHEBI:145989"/>
    </ligand>
</feature>
<comment type="caution">
    <text evidence="7">Lacks conserved residue(s) required for the propagation of feature annotation.</text>
</comment>
<keyword evidence="5 7" id="KW-0057">Aromatic amino acid biosynthesis</keyword>
<comment type="pathway">
    <text evidence="1 7">Metabolic intermediate biosynthesis; chorismate biosynthesis; chorismate from D-erythrose 4-phosphate and phosphoenolpyruvate: step 6/7.</text>
</comment>
<dbReference type="InterPro" id="IPR001986">
    <property type="entry name" value="Enolpyruvate_Tfrase_dom"/>
</dbReference>
<evidence type="ECO:0000256" key="6">
    <source>
        <dbReference type="ARBA" id="ARBA00044633"/>
    </source>
</evidence>
<evidence type="ECO:0000256" key="2">
    <source>
        <dbReference type="ARBA" id="ARBA00009948"/>
    </source>
</evidence>
<comment type="catalytic activity">
    <reaction evidence="6">
        <text>3-phosphoshikimate + phosphoenolpyruvate = 5-O-(1-carboxyvinyl)-3-phosphoshikimate + phosphate</text>
        <dbReference type="Rhea" id="RHEA:21256"/>
        <dbReference type="ChEBI" id="CHEBI:43474"/>
        <dbReference type="ChEBI" id="CHEBI:57701"/>
        <dbReference type="ChEBI" id="CHEBI:58702"/>
        <dbReference type="ChEBI" id="CHEBI:145989"/>
        <dbReference type="EC" id="2.5.1.19"/>
    </reaction>
    <physiologicalReaction direction="left-to-right" evidence="6">
        <dbReference type="Rhea" id="RHEA:21257"/>
    </physiologicalReaction>
</comment>
<comment type="subunit">
    <text evidence="7">Monomer.</text>
</comment>
<dbReference type="PROSITE" id="PS00885">
    <property type="entry name" value="EPSP_SYNTHASE_2"/>
    <property type="match status" value="1"/>
</dbReference>
<feature type="region of interest" description="Disordered" evidence="8">
    <location>
        <begin position="1"/>
        <end position="25"/>
    </location>
</feature>
<evidence type="ECO:0000313" key="11">
    <source>
        <dbReference type="Proteomes" id="UP001597327"/>
    </source>
</evidence>
<organism evidence="10 11">
    <name type="scientific">Roseibium aestuarii</name>
    <dbReference type="NCBI Taxonomy" id="2600299"/>
    <lineage>
        <taxon>Bacteria</taxon>
        <taxon>Pseudomonadati</taxon>
        <taxon>Pseudomonadota</taxon>
        <taxon>Alphaproteobacteria</taxon>
        <taxon>Hyphomicrobiales</taxon>
        <taxon>Stappiaceae</taxon>
        <taxon>Roseibium</taxon>
    </lineage>
</organism>
<feature type="binding site" evidence="7">
    <location>
        <position position="129"/>
    </location>
    <ligand>
        <name>phosphoenolpyruvate</name>
        <dbReference type="ChEBI" id="CHEBI:58702"/>
    </ligand>
</feature>
<feature type="binding site" evidence="7">
    <location>
        <position position="176"/>
    </location>
    <ligand>
        <name>phosphoenolpyruvate</name>
        <dbReference type="ChEBI" id="CHEBI:58702"/>
    </ligand>
</feature>
<dbReference type="InterPro" id="IPR013792">
    <property type="entry name" value="RNA3'P_cycl/enolpyr_Trfase_a/b"/>
</dbReference>
<evidence type="ECO:0000256" key="7">
    <source>
        <dbReference type="HAMAP-Rule" id="MF_00210"/>
    </source>
</evidence>
<evidence type="ECO:0000313" key="10">
    <source>
        <dbReference type="EMBL" id="MFD1697238.1"/>
    </source>
</evidence>
<feature type="binding site" evidence="7">
    <location>
        <position position="174"/>
    </location>
    <ligand>
        <name>3-phosphoshikimate</name>
        <dbReference type="ChEBI" id="CHEBI:145989"/>
    </ligand>
</feature>
<dbReference type="HAMAP" id="MF_00210">
    <property type="entry name" value="EPSP_synth"/>
    <property type="match status" value="1"/>
</dbReference>
<reference evidence="11" key="1">
    <citation type="journal article" date="2019" name="Int. J. Syst. Evol. Microbiol.">
        <title>The Global Catalogue of Microorganisms (GCM) 10K type strain sequencing project: providing services to taxonomists for standard genome sequencing and annotation.</title>
        <authorList>
            <consortium name="The Broad Institute Genomics Platform"/>
            <consortium name="The Broad Institute Genome Sequencing Center for Infectious Disease"/>
            <person name="Wu L."/>
            <person name="Ma J."/>
        </authorList>
    </citation>
    <scope>NUCLEOTIDE SEQUENCE [LARGE SCALE GENOMIC DNA]</scope>
    <source>
        <strain evidence="11">JCM 3369</strain>
    </source>
</reference>
<dbReference type="CDD" id="cd01556">
    <property type="entry name" value="EPSP_synthase"/>
    <property type="match status" value="1"/>
</dbReference>
<dbReference type="SUPFAM" id="SSF55205">
    <property type="entry name" value="EPT/RTPC-like"/>
    <property type="match status" value="1"/>
</dbReference>
<accession>A0ABW4K2P5</accession>
<comment type="function">
    <text evidence="7">Catalyzes the transfer of the enolpyruvyl moiety of phosphoenolpyruvate (PEP) to the 5-hydroxyl of shikimate-3-phosphate (S3P) to produce enolpyruvyl shikimate-3-phosphate and inorganic phosphate.</text>
</comment>
<dbReference type="GO" id="GO:0003866">
    <property type="term" value="F:3-phosphoshikimate 1-carboxyvinyltransferase activity"/>
    <property type="evidence" value="ECO:0007669"/>
    <property type="project" value="UniProtKB-EC"/>
</dbReference>
<dbReference type="EMBL" id="JBHUFA010000015">
    <property type="protein sequence ID" value="MFD1697238.1"/>
    <property type="molecule type" value="Genomic_DNA"/>
</dbReference>
<evidence type="ECO:0000256" key="3">
    <source>
        <dbReference type="ARBA" id="ARBA00022605"/>
    </source>
</evidence>
<feature type="active site" description="Proton acceptor" evidence="7">
    <location>
        <position position="327"/>
    </location>
</feature>
<proteinExistence type="inferred from homology"/>
<feature type="binding site" evidence="7">
    <location>
        <position position="28"/>
    </location>
    <ligand>
        <name>phosphoenolpyruvate</name>
        <dbReference type="ChEBI" id="CHEBI:58702"/>
    </ligand>
</feature>
<keyword evidence="11" id="KW-1185">Reference proteome</keyword>
<feature type="binding site" evidence="7">
    <location>
        <position position="401"/>
    </location>
    <ligand>
        <name>phosphoenolpyruvate</name>
        <dbReference type="ChEBI" id="CHEBI:58702"/>
    </ligand>
</feature>
<name>A0ABW4K2P5_9HYPH</name>
<feature type="binding site" evidence="7">
    <location>
        <position position="101"/>
    </location>
    <ligand>
        <name>phosphoenolpyruvate</name>
        <dbReference type="ChEBI" id="CHEBI:58702"/>
    </ligand>
</feature>
<dbReference type="Proteomes" id="UP001597327">
    <property type="component" value="Unassembled WGS sequence"/>
</dbReference>
<dbReference type="InterPro" id="IPR036968">
    <property type="entry name" value="Enolpyruvate_Tfrase_sf"/>
</dbReference>
<comment type="subcellular location">
    <subcellularLocation>
        <location evidence="7">Cytoplasm</location>
    </subcellularLocation>
</comment>
<dbReference type="Gene3D" id="3.65.10.10">
    <property type="entry name" value="Enolpyruvate transferase domain"/>
    <property type="match status" value="2"/>
</dbReference>
<feature type="binding site" evidence="7">
    <location>
        <position position="358"/>
    </location>
    <ligand>
        <name>phosphoenolpyruvate</name>
        <dbReference type="ChEBI" id="CHEBI:58702"/>
    </ligand>
</feature>
<feature type="binding site" evidence="7">
    <location>
        <position position="176"/>
    </location>
    <ligand>
        <name>3-phosphoshikimate</name>
        <dbReference type="ChEBI" id="CHEBI:145989"/>
    </ligand>
</feature>
<comment type="caution">
    <text evidence="10">The sequence shown here is derived from an EMBL/GenBank/DDBJ whole genome shotgun (WGS) entry which is preliminary data.</text>
</comment>
<protein>
    <recommendedName>
        <fullName evidence="7">3-phosphoshikimate 1-carboxyvinyltransferase</fullName>
        <ecNumber evidence="7">2.5.1.19</ecNumber>
    </recommendedName>
    <alternativeName>
        <fullName evidence="7">5-enolpyruvylshikimate-3-phosphate synthase</fullName>
        <shortName evidence="7">EPSP synthase</shortName>
        <shortName evidence="7">EPSPS</shortName>
    </alternativeName>
</protein>
<keyword evidence="4 7" id="KW-0808">Transferase</keyword>
<dbReference type="InterPro" id="IPR023193">
    <property type="entry name" value="EPSP_synthase_CS"/>
</dbReference>
<evidence type="ECO:0000256" key="8">
    <source>
        <dbReference type="SAM" id="MobiDB-lite"/>
    </source>
</evidence>
<evidence type="ECO:0000256" key="5">
    <source>
        <dbReference type="ARBA" id="ARBA00023141"/>
    </source>
</evidence>
<dbReference type="RefSeq" id="WP_149893641.1">
    <property type="nucleotide sequence ID" value="NZ_JBHUFA010000015.1"/>
</dbReference>
<feature type="binding site" evidence="7">
    <location>
        <position position="28"/>
    </location>
    <ligand>
        <name>3-phosphoshikimate</name>
        <dbReference type="ChEBI" id="CHEBI:145989"/>
    </ligand>
</feature>
<evidence type="ECO:0000256" key="4">
    <source>
        <dbReference type="ARBA" id="ARBA00022679"/>
    </source>
</evidence>
<comment type="similarity">
    <text evidence="2 7">Belongs to the EPSP synthase family.</text>
</comment>
<evidence type="ECO:0000259" key="9">
    <source>
        <dbReference type="Pfam" id="PF00275"/>
    </source>
</evidence>
<dbReference type="InterPro" id="IPR006264">
    <property type="entry name" value="EPSP_synthase"/>
</dbReference>
<feature type="binding site" evidence="7">
    <location>
        <position position="354"/>
    </location>
    <ligand>
        <name>3-phosphoshikimate</name>
        <dbReference type="ChEBI" id="CHEBI:145989"/>
    </ligand>
</feature>
<gene>
    <name evidence="7 10" type="primary">aroA</name>
    <name evidence="10" type="ORF">ACFSC7_17100</name>
</gene>
<dbReference type="PROSITE" id="PS00104">
    <property type="entry name" value="EPSP_SYNTHASE_1"/>
    <property type="match status" value="1"/>
</dbReference>
<keyword evidence="3 7" id="KW-0028">Amino-acid biosynthesis</keyword>
<feature type="domain" description="Enolpyruvate transferase" evidence="9">
    <location>
        <begin position="14"/>
        <end position="433"/>
    </location>
</feature>
<dbReference type="PANTHER" id="PTHR21090:SF5">
    <property type="entry name" value="PENTAFUNCTIONAL AROM POLYPEPTIDE"/>
    <property type="match status" value="1"/>
</dbReference>
<dbReference type="EC" id="2.5.1.19" evidence="7"/>
<feature type="binding site" evidence="7">
    <location>
        <position position="29"/>
    </location>
    <ligand>
        <name>3-phosphoshikimate</name>
        <dbReference type="ChEBI" id="CHEBI:145989"/>
    </ligand>
</feature>
<keyword evidence="7" id="KW-0963">Cytoplasm</keyword>
<dbReference type="Pfam" id="PF00275">
    <property type="entry name" value="EPSP_synthase"/>
    <property type="match status" value="1"/>
</dbReference>
<dbReference type="PIRSF" id="PIRSF000505">
    <property type="entry name" value="EPSPS"/>
    <property type="match status" value="1"/>
</dbReference>
<dbReference type="NCBIfam" id="TIGR01356">
    <property type="entry name" value="aroA"/>
    <property type="match status" value="1"/>
</dbReference>
<sequence length="451" mass="46797">MSHGTSPTPLAARTASPLKGTVRVPGDKSISHRSLMFGALAVGRTTVRGLLESEDVLATAEAMRAVGAKIVKHADGSYTVDGIGLGSLLEPDRVIDFGNAGTGVRLTMGIFGTHDIAATFVGDASLSKRPMGRVLDPLRQMGTAVIAREGDRLPASIRGARTPAPITYRVPMASAQVKSAVLLAGLNCPGETTVIEPIPTRDHTEKMLAGFGADISVTVNEAGERVIKLQGQPTLKPQDIDVPADPSSAAFPLVAALIVPGSDIVIENVMLNEHRTGIITTLIEMGGDIELVNRRSAGGEEVADIRVKHSKLKGITVPAERAPSMIDEYPVLAIAAAFAEGDTFMPGLDELRVKESDRLAAVARGLEANGIPCVETEDTLTVTGGAKGLGGGTVVTHLDHRIAMSFLVLGMAADKPVTVDDGAVIATSFPTFTSLFNGLGADIRDAGGVAA</sequence>
<evidence type="ECO:0000256" key="1">
    <source>
        <dbReference type="ARBA" id="ARBA00004811"/>
    </source>
</evidence>
<feature type="binding site" evidence="7">
    <location>
        <position position="327"/>
    </location>
    <ligand>
        <name>3-phosphoshikimate</name>
        <dbReference type="ChEBI" id="CHEBI:145989"/>
    </ligand>
</feature>